<evidence type="ECO:0000313" key="1">
    <source>
        <dbReference type="EMBL" id="OJJ64628.1"/>
    </source>
</evidence>
<dbReference type="EMBL" id="KV878582">
    <property type="protein sequence ID" value="OJJ64628.1"/>
    <property type="molecule type" value="Genomic_DNA"/>
</dbReference>
<proteinExistence type="predicted"/>
<dbReference type="OrthoDB" id="4472639at2759"/>
<name>A0A1L9TZ22_9EURO</name>
<evidence type="ECO:0000313" key="2">
    <source>
        <dbReference type="Proteomes" id="UP000184356"/>
    </source>
</evidence>
<gene>
    <name evidence="1" type="ORF">ASPSYDRAFT_84629</name>
</gene>
<dbReference type="VEuPathDB" id="FungiDB:ASPSYDRAFT_84629"/>
<keyword evidence="2" id="KW-1185">Reference proteome</keyword>
<reference evidence="2" key="1">
    <citation type="journal article" date="2017" name="Genome Biol.">
        <title>Comparative genomics reveals high biological diversity and specific adaptations in the industrially and medically important fungal genus Aspergillus.</title>
        <authorList>
            <person name="de Vries R.P."/>
            <person name="Riley R."/>
            <person name="Wiebenga A."/>
            <person name="Aguilar-Osorio G."/>
            <person name="Amillis S."/>
            <person name="Uchima C.A."/>
            <person name="Anderluh G."/>
            <person name="Asadollahi M."/>
            <person name="Askin M."/>
            <person name="Barry K."/>
            <person name="Battaglia E."/>
            <person name="Bayram O."/>
            <person name="Benocci T."/>
            <person name="Braus-Stromeyer S.A."/>
            <person name="Caldana C."/>
            <person name="Canovas D."/>
            <person name="Cerqueira G.C."/>
            <person name="Chen F."/>
            <person name="Chen W."/>
            <person name="Choi C."/>
            <person name="Clum A."/>
            <person name="Dos Santos R.A."/>
            <person name="Damasio A.R."/>
            <person name="Diallinas G."/>
            <person name="Emri T."/>
            <person name="Fekete E."/>
            <person name="Flipphi M."/>
            <person name="Freyberg S."/>
            <person name="Gallo A."/>
            <person name="Gournas C."/>
            <person name="Habgood R."/>
            <person name="Hainaut M."/>
            <person name="Harispe M.L."/>
            <person name="Henrissat B."/>
            <person name="Hilden K.S."/>
            <person name="Hope R."/>
            <person name="Hossain A."/>
            <person name="Karabika E."/>
            <person name="Karaffa L."/>
            <person name="Karanyi Z."/>
            <person name="Krasevec N."/>
            <person name="Kuo A."/>
            <person name="Kusch H."/>
            <person name="LaButti K."/>
            <person name="Lagendijk E.L."/>
            <person name="Lapidus A."/>
            <person name="Levasseur A."/>
            <person name="Lindquist E."/>
            <person name="Lipzen A."/>
            <person name="Logrieco A.F."/>
            <person name="MacCabe A."/>
            <person name="Maekelae M.R."/>
            <person name="Malavazi I."/>
            <person name="Melin P."/>
            <person name="Meyer V."/>
            <person name="Mielnichuk N."/>
            <person name="Miskei M."/>
            <person name="Molnar A.P."/>
            <person name="Mule G."/>
            <person name="Ngan C.Y."/>
            <person name="Orejas M."/>
            <person name="Orosz E."/>
            <person name="Ouedraogo J.P."/>
            <person name="Overkamp K.M."/>
            <person name="Park H.-S."/>
            <person name="Perrone G."/>
            <person name="Piumi F."/>
            <person name="Punt P.J."/>
            <person name="Ram A.F."/>
            <person name="Ramon A."/>
            <person name="Rauscher S."/>
            <person name="Record E."/>
            <person name="Riano-Pachon D.M."/>
            <person name="Robert V."/>
            <person name="Roehrig J."/>
            <person name="Ruller R."/>
            <person name="Salamov A."/>
            <person name="Salih N.S."/>
            <person name="Samson R.A."/>
            <person name="Sandor E."/>
            <person name="Sanguinetti M."/>
            <person name="Schuetze T."/>
            <person name="Sepcic K."/>
            <person name="Shelest E."/>
            <person name="Sherlock G."/>
            <person name="Sophianopoulou V."/>
            <person name="Squina F.M."/>
            <person name="Sun H."/>
            <person name="Susca A."/>
            <person name="Todd R.B."/>
            <person name="Tsang A."/>
            <person name="Unkles S.E."/>
            <person name="van de Wiele N."/>
            <person name="van Rossen-Uffink D."/>
            <person name="Oliveira J.V."/>
            <person name="Vesth T.C."/>
            <person name="Visser J."/>
            <person name="Yu J.-H."/>
            <person name="Zhou M."/>
            <person name="Andersen M.R."/>
            <person name="Archer D.B."/>
            <person name="Baker S.E."/>
            <person name="Benoit I."/>
            <person name="Brakhage A.A."/>
            <person name="Braus G.H."/>
            <person name="Fischer R."/>
            <person name="Frisvad J.C."/>
            <person name="Goldman G.H."/>
            <person name="Houbraken J."/>
            <person name="Oakley B."/>
            <person name="Pocsi I."/>
            <person name="Scazzocchio C."/>
            <person name="Seiboth B."/>
            <person name="vanKuyk P.A."/>
            <person name="Wortman J."/>
            <person name="Dyer P.S."/>
            <person name="Grigoriev I.V."/>
        </authorList>
    </citation>
    <scope>NUCLEOTIDE SEQUENCE [LARGE SCALE GENOMIC DNA]</scope>
    <source>
        <strain evidence="2">CBS 593.65</strain>
    </source>
</reference>
<accession>A0A1L9TZ22</accession>
<organism evidence="1 2">
    <name type="scientific">Aspergillus sydowii CBS 593.65</name>
    <dbReference type="NCBI Taxonomy" id="1036612"/>
    <lineage>
        <taxon>Eukaryota</taxon>
        <taxon>Fungi</taxon>
        <taxon>Dikarya</taxon>
        <taxon>Ascomycota</taxon>
        <taxon>Pezizomycotina</taxon>
        <taxon>Eurotiomycetes</taxon>
        <taxon>Eurotiomycetidae</taxon>
        <taxon>Eurotiales</taxon>
        <taxon>Aspergillaceae</taxon>
        <taxon>Aspergillus</taxon>
        <taxon>Aspergillus subgen. Nidulantes</taxon>
    </lineage>
</organism>
<dbReference type="Proteomes" id="UP000184356">
    <property type="component" value="Unassembled WGS sequence"/>
</dbReference>
<sequence length="79" mass="8794">MEAEVASVPEIDYNDALVQISTNLTNALNTYGSSSPQYQTVLEILKDHLRQIERTRNQVAQKLDPDTLSVAMGFLEIGK</sequence>
<dbReference type="GeneID" id="63767453"/>
<protein>
    <submittedName>
        <fullName evidence="1">Uncharacterized protein</fullName>
    </submittedName>
</protein>
<dbReference type="RefSeq" id="XP_040708434.1">
    <property type="nucleotide sequence ID" value="XM_040851380.1"/>
</dbReference>
<dbReference type="AlphaFoldDB" id="A0A1L9TZ22"/>